<dbReference type="PANTHER" id="PTHR35890:SF3">
    <property type="entry name" value="ECOTIN"/>
    <property type="match status" value="1"/>
</dbReference>
<dbReference type="InterPro" id="IPR005658">
    <property type="entry name" value="Prot_inh_ecotin"/>
</dbReference>
<gene>
    <name evidence="3" type="ORF">RF683_04485</name>
</gene>
<proteinExistence type="inferred from homology"/>
<keyword evidence="4" id="KW-1185">Reference proteome</keyword>
<dbReference type="Pfam" id="PF03974">
    <property type="entry name" value="Ecotin"/>
    <property type="match status" value="1"/>
</dbReference>
<dbReference type="Proteomes" id="UP001180481">
    <property type="component" value="Chromosome"/>
</dbReference>
<dbReference type="InterPro" id="IPR036198">
    <property type="entry name" value="Ecotin_sf"/>
</dbReference>
<evidence type="ECO:0000313" key="3">
    <source>
        <dbReference type="EMBL" id="WMW78705.1"/>
    </source>
</evidence>
<name>A0ABY9RDJ7_9FLAO</name>
<dbReference type="EMBL" id="CP133721">
    <property type="protein sequence ID" value="WMW78705.1"/>
    <property type="molecule type" value="Genomic_DNA"/>
</dbReference>
<keyword evidence="2" id="KW-0732">Signal</keyword>
<accession>A0ABY9RDJ7</accession>
<dbReference type="SUPFAM" id="SSF49772">
    <property type="entry name" value="Ecotin, trypsin inhibitor"/>
    <property type="match status" value="1"/>
</dbReference>
<evidence type="ECO:0000313" key="4">
    <source>
        <dbReference type="Proteomes" id="UP001180481"/>
    </source>
</evidence>
<evidence type="ECO:0000256" key="2">
    <source>
        <dbReference type="SAM" id="SignalP"/>
    </source>
</evidence>
<evidence type="ECO:0000256" key="1">
    <source>
        <dbReference type="ARBA" id="ARBA00010558"/>
    </source>
</evidence>
<feature type="chain" id="PRO_5045269413" evidence="2">
    <location>
        <begin position="18"/>
        <end position="287"/>
    </location>
</feature>
<feature type="signal peptide" evidence="2">
    <location>
        <begin position="1"/>
        <end position="17"/>
    </location>
</feature>
<protein>
    <submittedName>
        <fullName evidence="3">Ecotin family protein</fullName>
    </submittedName>
</protein>
<dbReference type="RefSeq" id="WP_309532999.1">
    <property type="nucleotide sequence ID" value="NZ_CP133721.1"/>
</dbReference>
<organism evidence="3 4">
    <name type="scientific">Flavobacterium nakdongensis</name>
    <dbReference type="NCBI Taxonomy" id="3073563"/>
    <lineage>
        <taxon>Bacteria</taxon>
        <taxon>Pseudomonadati</taxon>
        <taxon>Bacteroidota</taxon>
        <taxon>Flavobacteriia</taxon>
        <taxon>Flavobacteriales</taxon>
        <taxon>Flavobacteriaceae</taxon>
        <taxon>Flavobacterium</taxon>
    </lineage>
</organism>
<reference evidence="3" key="1">
    <citation type="submission" date="2023-09" db="EMBL/GenBank/DDBJ databases">
        <title>Flavobacterium sp. 20NA77.7 isolated from freshwater.</title>
        <authorList>
            <person name="Le V."/>
            <person name="Ko S.-R."/>
            <person name="Ahn C.-Y."/>
            <person name="Oh H.-M."/>
        </authorList>
    </citation>
    <scope>NUCLEOTIDE SEQUENCE</scope>
    <source>
        <strain evidence="3">20NA77.7</strain>
    </source>
</reference>
<dbReference type="Gene3D" id="2.60.40.550">
    <property type="entry name" value="Ecotin"/>
    <property type="match status" value="1"/>
</dbReference>
<sequence length="287" mass="32110">MKLILACGLLLTSLLKAQEGNDKTNLEMFPKPESGYKQVYIELPTESNEVNFKVELFIGIEATVDCNYHTLLGTIQENNLEGWGYTYYQVKSEGKMTSTLMGCMNNELTKKFIHMPSQIIAYNSKLPIIVYVPANFIVKYKIFKASENFLDAKTNEENTTPTPPILGKIDYVQLHNYFIKNTVKKVKTKITSQKEFDSYFGAATVMGTNGKPTSIDFTKQTVIAISKEATNYNTSIEITGVALGSMGDIIVSYKISKGTKQTYTSRPLALLVIDKNNTGKVILKEIK</sequence>
<comment type="similarity">
    <text evidence="1">Belongs to the protease inhibitor I11 (ecotin) family.</text>
</comment>
<dbReference type="PANTHER" id="PTHR35890">
    <property type="match status" value="1"/>
</dbReference>